<dbReference type="InterPro" id="IPR011705">
    <property type="entry name" value="BACK"/>
</dbReference>
<evidence type="ECO:0000313" key="6">
    <source>
        <dbReference type="EMBL" id="KAI1886458.1"/>
    </source>
</evidence>
<evidence type="ECO:0000256" key="3">
    <source>
        <dbReference type="PROSITE-ProRule" id="PRU00196"/>
    </source>
</evidence>
<name>A0A8T3CVF7_9TELE</name>
<feature type="disulfide bond" evidence="3">
    <location>
        <begin position="54"/>
        <end position="118"/>
    </location>
</feature>
<organism evidence="6 7">
    <name type="scientific">Albula goreensis</name>
    <dbReference type="NCBI Taxonomy" id="1534307"/>
    <lineage>
        <taxon>Eukaryota</taxon>
        <taxon>Metazoa</taxon>
        <taxon>Chordata</taxon>
        <taxon>Craniata</taxon>
        <taxon>Vertebrata</taxon>
        <taxon>Euteleostomi</taxon>
        <taxon>Actinopterygii</taxon>
        <taxon>Neopterygii</taxon>
        <taxon>Teleostei</taxon>
        <taxon>Albuliformes</taxon>
        <taxon>Albulidae</taxon>
        <taxon>Albula</taxon>
    </lineage>
</organism>
<dbReference type="PROSITE" id="PS00420">
    <property type="entry name" value="SRCR_1"/>
    <property type="match status" value="1"/>
</dbReference>
<evidence type="ECO:0000259" key="5">
    <source>
        <dbReference type="PROSITE" id="PS50287"/>
    </source>
</evidence>
<dbReference type="PROSITE" id="PS50287">
    <property type="entry name" value="SRCR_2"/>
    <property type="match status" value="1"/>
</dbReference>
<dbReference type="SMART" id="SM00202">
    <property type="entry name" value="SR"/>
    <property type="match status" value="1"/>
</dbReference>
<dbReference type="Gene3D" id="1.25.40.420">
    <property type="match status" value="1"/>
</dbReference>
<dbReference type="Proteomes" id="UP000829720">
    <property type="component" value="Unassembled WGS sequence"/>
</dbReference>
<evidence type="ECO:0000256" key="2">
    <source>
        <dbReference type="ARBA" id="ARBA00023157"/>
    </source>
</evidence>
<accession>A0A8T3CVF7</accession>
<feature type="chain" id="PRO_5035893922" description="SRCR domain-containing protein" evidence="4">
    <location>
        <begin position="21"/>
        <end position="566"/>
    </location>
</feature>
<dbReference type="EMBL" id="JAERUA010000019">
    <property type="protein sequence ID" value="KAI1886458.1"/>
    <property type="molecule type" value="Genomic_DNA"/>
</dbReference>
<dbReference type="SUPFAM" id="SSF56487">
    <property type="entry name" value="SRCR-like"/>
    <property type="match status" value="1"/>
</dbReference>
<gene>
    <name evidence="6" type="ORF">AGOR_G00195960</name>
</gene>
<reference evidence="6" key="1">
    <citation type="submission" date="2021-01" db="EMBL/GenBank/DDBJ databases">
        <authorList>
            <person name="Zahm M."/>
            <person name="Roques C."/>
            <person name="Cabau C."/>
            <person name="Klopp C."/>
            <person name="Donnadieu C."/>
            <person name="Jouanno E."/>
            <person name="Lampietro C."/>
            <person name="Louis A."/>
            <person name="Herpin A."/>
            <person name="Echchiki A."/>
            <person name="Berthelot C."/>
            <person name="Parey E."/>
            <person name="Roest-Crollius H."/>
            <person name="Braasch I."/>
            <person name="Postlethwait J."/>
            <person name="Bobe J."/>
            <person name="Montfort J."/>
            <person name="Bouchez O."/>
            <person name="Begum T."/>
            <person name="Mejri S."/>
            <person name="Adams A."/>
            <person name="Chen W.-J."/>
            <person name="Guiguen Y."/>
        </authorList>
    </citation>
    <scope>NUCLEOTIDE SEQUENCE</scope>
    <source>
        <tissue evidence="6">Blood</tissue>
    </source>
</reference>
<dbReference type="PANTHER" id="PTHR24410:SF16">
    <property type="entry name" value="GALECTIN-3-BINDING PROTEIN"/>
    <property type="match status" value="1"/>
</dbReference>
<dbReference type="OrthoDB" id="25028at2759"/>
<feature type="signal peptide" evidence="4">
    <location>
        <begin position="1"/>
        <end position="20"/>
    </location>
</feature>
<keyword evidence="1 4" id="KW-0732">Signal</keyword>
<dbReference type="InterPro" id="IPR001190">
    <property type="entry name" value="SRCR"/>
</dbReference>
<dbReference type="Gene3D" id="3.30.710.10">
    <property type="entry name" value="Potassium Channel Kv1.1, Chain A"/>
    <property type="match status" value="1"/>
</dbReference>
<comment type="caution">
    <text evidence="6">The sequence shown here is derived from an EMBL/GenBank/DDBJ whole genome shotgun (WGS) entry which is preliminary data.</text>
</comment>
<keyword evidence="7" id="KW-1185">Reference proteome</keyword>
<dbReference type="PANTHER" id="PTHR24410">
    <property type="entry name" value="HL07962P-RELATED"/>
    <property type="match status" value="1"/>
</dbReference>
<dbReference type="Gene3D" id="3.10.250.10">
    <property type="entry name" value="SRCR-like domain"/>
    <property type="match status" value="1"/>
</dbReference>
<dbReference type="PRINTS" id="PR00258">
    <property type="entry name" value="SPERACTRCPTR"/>
</dbReference>
<dbReference type="InterPro" id="IPR011333">
    <property type="entry name" value="SKP1/BTB/POZ_sf"/>
</dbReference>
<dbReference type="AlphaFoldDB" id="A0A8T3CVF7"/>
<evidence type="ECO:0000256" key="4">
    <source>
        <dbReference type="SAM" id="SignalP"/>
    </source>
</evidence>
<feature type="disulfide bond" evidence="3">
    <location>
        <begin position="67"/>
        <end position="128"/>
    </location>
</feature>
<feature type="disulfide bond" evidence="3">
    <location>
        <begin position="98"/>
        <end position="108"/>
    </location>
</feature>
<sequence>MSARSFTPLLLLVVCLTTHGYGPMRDEGVRLVGGKKSFEGRVEVYHNGHWGTVCDDGWEMAEAQVVCRQLGFPGAKSAVRGGVYGPGSGHIWLDDLDCKGTESSLSSCGFKGWGVTDCSHNEDAGVICEKDVTLNNSRVYPLDHSSGLSAQLGELFGSGRGCDFTITVQTAGGTPKEDRICTHSLILSLYPDSAFFNATKGSDGFTMEVVRSVAPSYLYTRQIDVTVASAHCLHQLASDLSIPQLQEDSGRLFTWMLPQDGSFHTQVSLYEYSVQTRDPVLQETCLQYLAWNCESLMGSPAWGNLSRDALQALLSRSDLVVPDEAFVLRGLESWVQSQKGSLGGCEDEEAEAALLREIRFPMMSAEHLYDLQFTSDLYARHSGLYREGTLEGFQFNVLPFITLKKHMETQREQHSPRIYTAAPWSLYVNSTDRQREMYNHYSSYPNGVSKYFQTPVHNSAFFRANSITWSTEVFLSQRQCSNRGLSCDIVPSVWMMPSNGDLSRYRDTVRYSNKVVLSCDGEYVFHVQDFKDKWAWISGNFSSLQSYPCYTDQFFYRFVVTPEYVL</sequence>
<feature type="domain" description="SRCR" evidence="5">
    <location>
        <begin position="29"/>
        <end position="129"/>
    </location>
</feature>
<proteinExistence type="predicted"/>
<dbReference type="GO" id="GO:0016020">
    <property type="term" value="C:membrane"/>
    <property type="evidence" value="ECO:0007669"/>
    <property type="project" value="InterPro"/>
</dbReference>
<keyword evidence="2 3" id="KW-1015">Disulfide bond</keyword>
<dbReference type="InterPro" id="IPR051481">
    <property type="entry name" value="BTB-POZ/Galectin-3-binding"/>
</dbReference>
<evidence type="ECO:0000256" key="1">
    <source>
        <dbReference type="ARBA" id="ARBA00022729"/>
    </source>
</evidence>
<protein>
    <recommendedName>
        <fullName evidence="5">SRCR domain-containing protein</fullName>
    </recommendedName>
</protein>
<evidence type="ECO:0000313" key="7">
    <source>
        <dbReference type="Proteomes" id="UP000829720"/>
    </source>
</evidence>
<dbReference type="InterPro" id="IPR036772">
    <property type="entry name" value="SRCR-like_dom_sf"/>
</dbReference>
<dbReference type="Pfam" id="PF07707">
    <property type="entry name" value="BACK"/>
    <property type="match status" value="1"/>
</dbReference>
<dbReference type="FunFam" id="3.10.250.10:FF:000001">
    <property type="entry name" value="Lysyl oxidase 4 isoform X1"/>
    <property type="match status" value="1"/>
</dbReference>
<dbReference type="SMART" id="SM00875">
    <property type="entry name" value="BACK"/>
    <property type="match status" value="1"/>
</dbReference>
<dbReference type="Pfam" id="PF00530">
    <property type="entry name" value="SRCR"/>
    <property type="match status" value="1"/>
</dbReference>